<comment type="caution">
    <text evidence="3">The sequence shown here is derived from an EMBL/GenBank/DDBJ whole genome shotgun (WGS) entry which is preliminary data.</text>
</comment>
<dbReference type="Pfam" id="PF08379">
    <property type="entry name" value="Bact_transglu_N"/>
    <property type="match status" value="1"/>
</dbReference>
<dbReference type="InterPro" id="IPR002931">
    <property type="entry name" value="Transglutaminase-like"/>
</dbReference>
<dbReference type="PANTHER" id="PTHR33490">
    <property type="entry name" value="BLR5614 PROTEIN-RELATED"/>
    <property type="match status" value="1"/>
</dbReference>
<proteinExistence type="predicted"/>
<gene>
    <name evidence="3" type="ORF">WKW82_16565</name>
</gene>
<dbReference type="InterPro" id="IPR013589">
    <property type="entry name" value="Bac_transglu_N"/>
</dbReference>
<dbReference type="PANTHER" id="PTHR33490:SF1">
    <property type="entry name" value="SLL1233 PROTEIN"/>
    <property type="match status" value="1"/>
</dbReference>
<feature type="compositionally biased region" description="Basic and acidic residues" evidence="1">
    <location>
        <begin position="239"/>
        <end position="254"/>
    </location>
</feature>
<organism evidence="3 4">
    <name type="scientific">Variovorax rhizosphaerae</name>
    <dbReference type="NCBI Taxonomy" id="1836200"/>
    <lineage>
        <taxon>Bacteria</taxon>
        <taxon>Pseudomonadati</taxon>
        <taxon>Pseudomonadota</taxon>
        <taxon>Betaproteobacteria</taxon>
        <taxon>Burkholderiales</taxon>
        <taxon>Comamonadaceae</taxon>
        <taxon>Variovorax</taxon>
    </lineage>
</organism>
<accession>A0ABU8WNX5</accession>
<name>A0ABU8WNX5_9BURK</name>
<sequence>MHTRYDIQHTTIYSYNQPVSFGLHRVMFRPRDSHDLRVLATDLQVSPAANVRLIQDPHSNSVALVQPLGEATELKVVCSFTIEQVPPADDVLSELDPAAEFLPFAYSIEDRLDLEHYLRPHHPDPDGTLIRWAHQFLYTDEPNSTREVLARMNEHIGKTLTYKARDEEGTQSPLETLNLGSGSCRDYALLMMEAARRLGVATRFVSGYLYDASLDKPAPLTDASDATDATDATGEFEEESAKAPEDKKDTKDAADAASPGVTVGAGSTHAWLQAYLPGAGWVAFDPTNNLMGSSQLIRVGVARDPSLATPIAGSWFGKAEAYEGLTATVQVRRVRN</sequence>
<evidence type="ECO:0000259" key="2">
    <source>
        <dbReference type="SMART" id="SM00460"/>
    </source>
</evidence>
<dbReference type="Gene3D" id="3.10.620.30">
    <property type="match status" value="1"/>
</dbReference>
<feature type="compositionally biased region" description="Low complexity" evidence="1">
    <location>
        <begin position="221"/>
        <end position="233"/>
    </location>
</feature>
<dbReference type="RefSeq" id="WP_340343404.1">
    <property type="nucleotide sequence ID" value="NZ_JBBKZT010000007.1"/>
</dbReference>
<dbReference type="Pfam" id="PF01841">
    <property type="entry name" value="Transglut_core"/>
    <property type="match status" value="1"/>
</dbReference>
<feature type="region of interest" description="Disordered" evidence="1">
    <location>
        <begin position="219"/>
        <end position="262"/>
    </location>
</feature>
<dbReference type="SMART" id="SM00460">
    <property type="entry name" value="TGc"/>
    <property type="match status" value="1"/>
</dbReference>
<evidence type="ECO:0000313" key="3">
    <source>
        <dbReference type="EMBL" id="MEJ8848272.1"/>
    </source>
</evidence>
<dbReference type="SUPFAM" id="SSF54001">
    <property type="entry name" value="Cysteine proteinases"/>
    <property type="match status" value="1"/>
</dbReference>
<reference evidence="3 4" key="1">
    <citation type="submission" date="2024-03" db="EMBL/GenBank/DDBJ databases">
        <title>Novel species of the genus Variovorax.</title>
        <authorList>
            <person name="Liu Q."/>
            <person name="Xin Y.-H."/>
        </authorList>
    </citation>
    <scope>NUCLEOTIDE SEQUENCE [LARGE SCALE GENOMIC DNA]</scope>
    <source>
        <strain evidence="3 4">KACC 18900</strain>
    </source>
</reference>
<keyword evidence="4" id="KW-1185">Reference proteome</keyword>
<evidence type="ECO:0000313" key="4">
    <source>
        <dbReference type="Proteomes" id="UP001385892"/>
    </source>
</evidence>
<protein>
    <submittedName>
        <fullName evidence="3">Transglutaminase family protein</fullName>
    </submittedName>
</protein>
<dbReference type="InterPro" id="IPR038765">
    <property type="entry name" value="Papain-like_cys_pep_sf"/>
</dbReference>
<dbReference type="Proteomes" id="UP001385892">
    <property type="component" value="Unassembled WGS sequence"/>
</dbReference>
<dbReference type="EMBL" id="JBBKZT010000007">
    <property type="protein sequence ID" value="MEJ8848272.1"/>
    <property type="molecule type" value="Genomic_DNA"/>
</dbReference>
<evidence type="ECO:0000256" key="1">
    <source>
        <dbReference type="SAM" id="MobiDB-lite"/>
    </source>
</evidence>
<feature type="domain" description="Transglutaminase-like" evidence="2">
    <location>
        <begin position="176"/>
        <end position="288"/>
    </location>
</feature>